<feature type="transmembrane region" description="Helical" evidence="1">
    <location>
        <begin position="13"/>
        <end position="32"/>
    </location>
</feature>
<sequence>MQVVMIGPFMLKLSLLMLAAAAAAGYAVPFFLTKRLEPDRRKPLMDDLVTALLIGILVWKFSVIVFDPHSVIRSPRSLLYFTGGTEGLILGAIIGAMIPVYKCLKYRKPWAAYANAALAWLAAGYGIWNLLRVFFDGGGASSIASAVVSAAVVTFQLRRTDRMFSGYHFVVSVLWLSIGWFAASLLGGAPDEAWWLGFTGMQLCLIAAMILAFSVKVTVDAKRKSNDTKPPII</sequence>
<dbReference type="RefSeq" id="WP_160038189.1">
    <property type="nucleotide sequence ID" value="NZ_BORQ01000001.1"/>
</dbReference>
<keyword evidence="1" id="KW-1133">Transmembrane helix</keyword>
<feature type="transmembrane region" description="Helical" evidence="1">
    <location>
        <begin position="110"/>
        <end position="128"/>
    </location>
</feature>
<dbReference type="Proteomes" id="UP000679779">
    <property type="component" value="Unassembled WGS sequence"/>
</dbReference>
<evidence type="ECO:0000256" key="1">
    <source>
        <dbReference type="SAM" id="Phobius"/>
    </source>
</evidence>
<evidence type="ECO:0000313" key="2">
    <source>
        <dbReference type="EMBL" id="GIO29353.1"/>
    </source>
</evidence>
<dbReference type="AlphaFoldDB" id="A0A920C931"/>
<feature type="transmembrane region" description="Helical" evidence="1">
    <location>
        <begin position="167"/>
        <end position="187"/>
    </location>
</feature>
<accession>A0A920C931</accession>
<keyword evidence="3" id="KW-1185">Reference proteome</keyword>
<feature type="transmembrane region" description="Helical" evidence="1">
    <location>
        <begin position="78"/>
        <end position="98"/>
    </location>
</feature>
<feature type="transmembrane region" description="Helical" evidence="1">
    <location>
        <begin position="44"/>
        <end position="66"/>
    </location>
</feature>
<evidence type="ECO:0000313" key="3">
    <source>
        <dbReference type="Proteomes" id="UP000679779"/>
    </source>
</evidence>
<reference evidence="2" key="1">
    <citation type="submission" date="2021-03" db="EMBL/GenBank/DDBJ databases">
        <title>Antimicrobial resistance genes in bacteria isolated from Japanese honey, and their potential for conferring macrolide and lincosamide resistance in the American foulbrood pathogen Paenibacillus larvae.</title>
        <authorList>
            <person name="Okamoto M."/>
            <person name="Kumagai M."/>
            <person name="Kanamori H."/>
            <person name="Takamatsu D."/>
        </authorList>
    </citation>
    <scope>NUCLEOTIDE SEQUENCE</scope>
    <source>
        <strain evidence="2">J2TS6</strain>
    </source>
</reference>
<gene>
    <name evidence="2" type="ORF">J2TS6_04940</name>
</gene>
<evidence type="ECO:0008006" key="4">
    <source>
        <dbReference type="Google" id="ProtNLM"/>
    </source>
</evidence>
<name>A0A920C931_9BACL</name>
<keyword evidence="1" id="KW-0472">Membrane</keyword>
<organism evidence="2 3">
    <name type="scientific">Paenibacillus albilobatus</name>
    <dbReference type="NCBI Taxonomy" id="2716884"/>
    <lineage>
        <taxon>Bacteria</taxon>
        <taxon>Bacillati</taxon>
        <taxon>Bacillota</taxon>
        <taxon>Bacilli</taxon>
        <taxon>Bacillales</taxon>
        <taxon>Paenibacillaceae</taxon>
        <taxon>Paenibacillus</taxon>
    </lineage>
</organism>
<keyword evidence="1" id="KW-0812">Transmembrane</keyword>
<feature type="transmembrane region" description="Helical" evidence="1">
    <location>
        <begin position="193"/>
        <end position="215"/>
    </location>
</feature>
<proteinExistence type="predicted"/>
<protein>
    <recommendedName>
        <fullName evidence="4">Prolipoprotein diacylglyceryl transferase</fullName>
    </recommendedName>
</protein>
<comment type="caution">
    <text evidence="2">The sequence shown here is derived from an EMBL/GenBank/DDBJ whole genome shotgun (WGS) entry which is preliminary data.</text>
</comment>
<dbReference type="EMBL" id="BORQ01000001">
    <property type="protein sequence ID" value="GIO29353.1"/>
    <property type="molecule type" value="Genomic_DNA"/>
</dbReference>